<sequence>MAKQPTILERINAELATLAPTESMIAIFDDASVKTCEYIIKQTTEEDYKKIFNAIVRIKAVEQINLIGMSLIHEYSALNKEKCRRLLKPLLDTSVIKTLTFKKDLQIEKCHQHLKLQIISPISSVDEEDLNILKVDKTKTSLALAKKNAKKYKAQLETELSVNLDKKTIKTVRNQPVASPLQLNENITELCSPGSSINAKRTKAVKLSSGIYNNRSMSSYGIMNGFDRKCLNILNQITKAYVRHHHPSLTPSELQAVWIPFITTELVERHGLGEGSHSSKRVCESLLRICETRFYINTESSVIIEGKASKSEMHKFAVMKDYKIAGKEELREKVINPFNNDDEQYLMEFTQNSDDNATVEERIKEDHGENIPFLAVFCRWNDAYYEDLQNDDSPIQEIDVKINMLPPCLFEFHEFLKLHYQNKTSVFSRGRSFKFELFTIIELIYPTESDENKRFLVQEFIHDCKLMKNKSRVTRSVERRNKNADIVYIDLFGFVFSIKINNWDKPEAAANYSSIVSCKANLSSPHLEQLLVETKINFDSNARRLARSTIGRNIKSVIGPIKRKRYIISFNVSGIDFYLSKYDSLEARSIIRDSIISCAKQTGTPLSPSSVELFLNNLTDKLGLFNGVDVELLNKICEVTLMQRHEVINKLSYRSKRTIELSLKTNEEIKEFFGVKD</sequence>
<proteinExistence type="predicted"/>
<name>A0ABT7Y7A7_9VIBR</name>
<dbReference type="EMBL" id="JAUEOZ010000003">
    <property type="protein sequence ID" value="MDN2483909.1"/>
    <property type="molecule type" value="Genomic_DNA"/>
</dbReference>
<evidence type="ECO:0000313" key="1">
    <source>
        <dbReference type="EMBL" id="MDN2483909.1"/>
    </source>
</evidence>
<dbReference type="RefSeq" id="WP_289964082.1">
    <property type="nucleotide sequence ID" value="NZ_JAUEOZ010000003.1"/>
</dbReference>
<evidence type="ECO:0000313" key="2">
    <source>
        <dbReference type="Proteomes" id="UP001169719"/>
    </source>
</evidence>
<dbReference type="Proteomes" id="UP001169719">
    <property type="component" value="Unassembled WGS sequence"/>
</dbReference>
<comment type="caution">
    <text evidence="1">The sequence shown here is derived from an EMBL/GenBank/DDBJ whole genome shotgun (WGS) entry which is preliminary data.</text>
</comment>
<protein>
    <submittedName>
        <fullName evidence="1">Uncharacterized protein</fullName>
    </submittedName>
</protein>
<organism evidence="1 2">
    <name type="scientific">Vibrio agarivorans</name>
    <dbReference type="NCBI Taxonomy" id="153622"/>
    <lineage>
        <taxon>Bacteria</taxon>
        <taxon>Pseudomonadati</taxon>
        <taxon>Pseudomonadota</taxon>
        <taxon>Gammaproteobacteria</taxon>
        <taxon>Vibrionales</taxon>
        <taxon>Vibrionaceae</taxon>
        <taxon>Vibrio</taxon>
    </lineage>
</organism>
<keyword evidence="2" id="KW-1185">Reference proteome</keyword>
<reference evidence="1" key="1">
    <citation type="submission" date="2024-05" db="EMBL/GenBank/DDBJ databases">
        <title>Genome Sequences of Four Agar- Degrading Marine Bacteria.</title>
        <authorList>
            <person name="Phillips E.K."/>
            <person name="Shaffer J.C."/>
            <person name="Henson M.W."/>
            <person name="Temperton B."/>
            <person name="Thrash C.J."/>
            <person name="Martin M.O."/>
        </authorList>
    </citation>
    <scope>NUCLEOTIDE SEQUENCE</scope>
    <source>
        <strain evidence="1">EKP203</strain>
    </source>
</reference>
<gene>
    <name evidence="1" type="ORF">QWJ08_21375</name>
</gene>
<accession>A0ABT7Y7A7</accession>